<feature type="region of interest" description="Disordered" evidence="1">
    <location>
        <begin position="208"/>
        <end position="233"/>
    </location>
</feature>
<keyword evidence="3" id="KW-1185">Reference proteome</keyword>
<feature type="region of interest" description="Disordered" evidence="1">
    <location>
        <begin position="247"/>
        <end position="311"/>
    </location>
</feature>
<organism evidence="2 3">
    <name type="scientific">Microbulbifer taiwanensis</name>
    <dbReference type="NCBI Taxonomy" id="986746"/>
    <lineage>
        <taxon>Bacteria</taxon>
        <taxon>Pseudomonadati</taxon>
        <taxon>Pseudomonadota</taxon>
        <taxon>Gammaproteobacteria</taxon>
        <taxon>Cellvibrionales</taxon>
        <taxon>Microbulbiferaceae</taxon>
        <taxon>Microbulbifer</taxon>
    </lineage>
</organism>
<evidence type="ECO:0000313" key="3">
    <source>
        <dbReference type="Proteomes" id="UP001596425"/>
    </source>
</evidence>
<protein>
    <submittedName>
        <fullName evidence="2">GPO family capsid scaffolding protein</fullName>
    </submittedName>
</protein>
<evidence type="ECO:0000313" key="2">
    <source>
        <dbReference type="EMBL" id="MFC6633544.1"/>
    </source>
</evidence>
<reference evidence="3" key="1">
    <citation type="journal article" date="2019" name="Int. J. Syst. Evol. Microbiol.">
        <title>The Global Catalogue of Microorganisms (GCM) 10K type strain sequencing project: providing services to taxonomists for standard genome sequencing and annotation.</title>
        <authorList>
            <consortium name="The Broad Institute Genomics Platform"/>
            <consortium name="The Broad Institute Genome Sequencing Center for Infectious Disease"/>
            <person name="Wu L."/>
            <person name="Ma J."/>
        </authorList>
    </citation>
    <scope>NUCLEOTIDE SEQUENCE [LARGE SCALE GENOMIC DNA]</scope>
    <source>
        <strain evidence="3">CGMCC 1.13718</strain>
    </source>
</reference>
<feature type="compositionally biased region" description="Acidic residues" evidence="1">
    <location>
        <begin position="257"/>
        <end position="267"/>
    </location>
</feature>
<sequence>MARKLYTDWVKVATSGPTIDGRNISAQDISDMAESYAPDEYTANIWYEHIRVFGNLGKVVELKSEKDSKGRMCLFAKLAPTDDLIYMNNRGQKLFTSIEIQPEFADTGKAYLAGLAVTDSPASLGTTELQFSSRLQQPGNFFAEPVELGDLELEQGAGLLGRLLEQFGKIADSHEPKPKGETPMDNKQFNSLKEILEGLQSKIGEMENKFASNGNGGDGAEGGDGGADESAPVSKKEFQALMDKVDALGQRFSEGGDGSDGEGDDDNQVALANLSKQLEELTEKFNKALDTGKPGTKVPEGEGDGGTARVL</sequence>
<accession>A0ABW1YLD1</accession>
<proteinExistence type="predicted"/>
<feature type="compositionally biased region" description="Gly residues" evidence="1">
    <location>
        <begin position="214"/>
        <end position="225"/>
    </location>
</feature>
<gene>
    <name evidence="2" type="ORF">ACFQBM_09645</name>
</gene>
<evidence type="ECO:0000256" key="1">
    <source>
        <dbReference type="SAM" id="MobiDB-lite"/>
    </source>
</evidence>
<dbReference type="Proteomes" id="UP001596425">
    <property type="component" value="Unassembled WGS sequence"/>
</dbReference>
<dbReference type="InterPro" id="IPR009228">
    <property type="entry name" value="Capsid_scaffold_GpO"/>
</dbReference>
<feature type="compositionally biased region" description="Basic and acidic residues" evidence="1">
    <location>
        <begin position="277"/>
        <end position="287"/>
    </location>
</feature>
<dbReference type="Pfam" id="PF05929">
    <property type="entry name" value="Phage_GPO"/>
    <property type="match status" value="1"/>
</dbReference>
<dbReference type="RefSeq" id="WP_193192882.1">
    <property type="nucleotide sequence ID" value="NZ_JACZFR010000035.1"/>
</dbReference>
<name>A0ABW1YLD1_9GAMM</name>
<dbReference type="EMBL" id="JBHSVR010000001">
    <property type="protein sequence ID" value="MFC6633544.1"/>
    <property type="molecule type" value="Genomic_DNA"/>
</dbReference>
<comment type="caution">
    <text evidence="2">The sequence shown here is derived from an EMBL/GenBank/DDBJ whole genome shotgun (WGS) entry which is preliminary data.</text>
</comment>